<name>A0A812SKV8_9DINO</name>
<feature type="signal peptide" evidence="1">
    <location>
        <begin position="1"/>
        <end position="23"/>
    </location>
</feature>
<reference evidence="2" key="1">
    <citation type="submission" date="2021-02" db="EMBL/GenBank/DDBJ databases">
        <authorList>
            <person name="Dougan E. K."/>
            <person name="Rhodes N."/>
            <person name="Thang M."/>
            <person name="Chan C."/>
        </authorList>
    </citation>
    <scope>NUCLEOTIDE SEQUENCE</scope>
</reference>
<evidence type="ECO:0000313" key="2">
    <source>
        <dbReference type="EMBL" id="CAE7481748.1"/>
    </source>
</evidence>
<keyword evidence="1" id="KW-0732">Signal</keyword>
<dbReference type="Proteomes" id="UP000604046">
    <property type="component" value="Unassembled WGS sequence"/>
</dbReference>
<accession>A0A812SKV8</accession>
<protein>
    <submittedName>
        <fullName evidence="2">HERC1 protein</fullName>
    </submittedName>
</protein>
<feature type="chain" id="PRO_5032726935" evidence="1">
    <location>
        <begin position="24"/>
        <end position="273"/>
    </location>
</feature>
<comment type="caution">
    <text evidence="2">The sequence shown here is derived from an EMBL/GenBank/DDBJ whole genome shotgun (WGS) entry which is preliminary data.</text>
</comment>
<gene>
    <name evidence="2" type="primary">HERC1</name>
    <name evidence="2" type="ORF">SNAT2548_LOCUS27046</name>
</gene>
<sequence length="273" mass="30387">MGSGKWLCVAFGLAFAIPGFVFSSTGSAEPEQTSATARPFVADRYVGKKAKQQLEKDYEQACRKVLAKAFNLQQICGFEFEAPNTFLEAFGVIPSHFGDSNTELDAVFVVPATEASVAPVEPYPSADDWEVFMLGPGGWTDAHTQVWGSHTEPRLIVAEVSRPAGQLKAKLKQLKARLALFDHWRTRFQVVLVIVVNGPDQAFRRAQQDVQTSSFNVTIVHWKDQVVQSWKAEGKAEGRAEERDRLTRKAAKMGLQPEQLRQLFDEQGDEQSD</sequence>
<keyword evidence="3" id="KW-1185">Reference proteome</keyword>
<organism evidence="2 3">
    <name type="scientific">Symbiodinium natans</name>
    <dbReference type="NCBI Taxonomy" id="878477"/>
    <lineage>
        <taxon>Eukaryota</taxon>
        <taxon>Sar</taxon>
        <taxon>Alveolata</taxon>
        <taxon>Dinophyceae</taxon>
        <taxon>Suessiales</taxon>
        <taxon>Symbiodiniaceae</taxon>
        <taxon>Symbiodinium</taxon>
    </lineage>
</organism>
<dbReference type="AlphaFoldDB" id="A0A812SKV8"/>
<evidence type="ECO:0000313" key="3">
    <source>
        <dbReference type="Proteomes" id="UP000604046"/>
    </source>
</evidence>
<evidence type="ECO:0000256" key="1">
    <source>
        <dbReference type="SAM" id="SignalP"/>
    </source>
</evidence>
<proteinExistence type="predicted"/>
<dbReference type="OrthoDB" id="10304501at2759"/>
<dbReference type="EMBL" id="CAJNDS010002453">
    <property type="protein sequence ID" value="CAE7481748.1"/>
    <property type="molecule type" value="Genomic_DNA"/>
</dbReference>